<evidence type="ECO:0000313" key="2">
    <source>
        <dbReference type="EMBL" id="KAL0191163.1"/>
    </source>
</evidence>
<feature type="non-terminal residue" evidence="2">
    <location>
        <position position="84"/>
    </location>
</feature>
<accession>A0ABD0QZN8</accession>
<dbReference type="Proteomes" id="UP001529510">
    <property type="component" value="Unassembled WGS sequence"/>
</dbReference>
<proteinExistence type="predicted"/>
<gene>
    <name evidence="2" type="ORF">M9458_013861</name>
</gene>
<organism evidence="2 3">
    <name type="scientific">Cirrhinus mrigala</name>
    <name type="common">Mrigala</name>
    <dbReference type="NCBI Taxonomy" id="683832"/>
    <lineage>
        <taxon>Eukaryota</taxon>
        <taxon>Metazoa</taxon>
        <taxon>Chordata</taxon>
        <taxon>Craniata</taxon>
        <taxon>Vertebrata</taxon>
        <taxon>Euteleostomi</taxon>
        <taxon>Actinopterygii</taxon>
        <taxon>Neopterygii</taxon>
        <taxon>Teleostei</taxon>
        <taxon>Ostariophysi</taxon>
        <taxon>Cypriniformes</taxon>
        <taxon>Cyprinidae</taxon>
        <taxon>Labeoninae</taxon>
        <taxon>Labeonini</taxon>
        <taxon>Cirrhinus</taxon>
    </lineage>
</organism>
<comment type="caution">
    <text evidence="2">The sequence shown here is derived from an EMBL/GenBank/DDBJ whole genome shotgun (WGS) entry which is preliminary data.</text>
</comment>
<evidence type="ECO:0000313" key="3">
    <source>
        <dbReference type="Proteomes" id="UP001529510"/>
    </source>
</evidence>
<feature type="compositionally biased region" description="Basic and acidic residues" evidence="1">
    <location>
        <begin position="55"/>
        <end position="68"/>
    </location>
</feature>
<feature type="compositionally biased region" description="Basic and acidic residues" evidence="1">
    <location>
        <begin position="15"/>
        <end position="25"/>
    </location>
</feature>
<reference evidence="2 3" key="1">
    <citation type="submission" date="2024-05" db="EMBL/GenBank/DDBJ databases">
        <title>Genome sequencing and assembly of Indian major carp, Cirrhinus mrigala (Hamilton, 1822).</title>
        <authorList>
            <person name="Mohindra V."/>
            <person name="Chowdhury L.M."/>
            <person name="Lal K."/>
            <person name="Jena J.K."/>
        </authorList>
    </citation>
    <scope>NUCLEOTIDE SEQUENCE [LARGE SCALE GENOMIC DNA]</scope>
    <source>
        <strain evidence="2">CM1030</strain>
        <tissue evidence="2">Blood</tissue>
    </source>
</reference>
<dbReference type="EMBL" id="JAMKFB020000006">
    <property type="protein sequence ID" value="KAL0191163.1"/>
    <property type="molecule type" value="Genomic_DNA"/>
</dbReference>
<dbReference type="AlphaFoldDB" id="A0ABD0QZN8"/>
<keyword evidence="3" id="KW-1185">Reference proteome</keyword>
<evidence type="ECO:0000256" key="1">
    <source>
        <dbReference type="SAM" id="MobiDB-lite"/>
    </source>
</evidence>
<protein>
    <submittedName>
        <fullName evidence="2">Uncharacterized protein</fullName>
    </submittedName>
</protein>
<feature type="region of interest" description="Disordered" evidence="1">
    <location>
        <begin position="1"/>
        <end position="84"/>
    </location>
</feature>
<name>A0ABD0QZN8_CIRMR</name>
<sequence length="84" mass="9482">MAAASSIQPPSVHAIKRENSPHPESDSPASRQEEDAASEGITILRDLPELDPEEIEKRLEKTRRELSNRRKILIKNLPQDTTNQ</sequence>